<organism evidence="1 2">
    <name type="scientific">Anoxynatronum sibiricum</name>
    <dbReference type="NCBI Taxonomy" id="210623"/>
    <lineage>
        <taxon>Bacteria</taxon>
        <taxon>Bacillati</taxon>
        <taxon>Bacillota</taxon>
        <taxon>Clostridia</taxon>
        <taxon>Eubacteriales</taxon>
        <taxon>Clostridiaceae</taxon>
        <taxon>Anoxynatronum</taxon>
    </lineage>
</organism>
<name>A0ABU9VTH7_9CLOT</name>
<sequence length="63" mass="7077">MAPVLVPMKDRVEGVSYHLIRLNRTVIIEIEDEILAMQQLFSDTGEVKLHVEGAGEFVLTPVE</sequence>
<accession>A0ABU9VTH7</accession>
<proteinExistence type="predicted"/>
<keyword evidence="2" id="KW-1185">Reference proteome</keyword>
<dbReference type="Proteomes" id="UP001407405">
    <property type="component" value="Unassembled WGS sequence"/>
</dbReference>
<evidence type="ECO:0000313" key="1">
    <source>
        <dbReference type="EMBL" id="MEN1760473.1"/>
    </source>
</evidence>
<evidence type="ECO:0000313" key="2">
    <source>
        <dbReference type="Proteomes" id="UP001407405"/>
    </source>
</evidence>
<reference evidence="1 2" key="1">
    <citation type="submission" date="2024-04" db="EMBL/GenBank/DDBJ databases">
        <title>Genome sequencing and metabolic network reconstruction of aminoacids and betaine degradation by Anoxynatronum sibiricum.</title>
        <authorList>
            <person name="Detkova E.N."/>
            <person name="Boltjanskaja Y.V."/>
            <person name="Mardanov A.V."/>
            <person name="Kevbrin V."/>
        </authorList>
    </citation>
    <scope>NUCLEOTIDE SEQUENCE [LARGE SCALE GENOMIC DNA]</scope>
    <source>
        <strain evidence="1 2">Z-7981</strain>
    </source>
</reference>
<dbReference type="EMBL" id="JBCITM010000007">
    <property type="protein sequence ID" value="MEN1760473.1"/>
    <property type="molecule type" value="Genomic_DNA"/>
</dbReference>
<dbReference type="RefSeq" id="WP_343185796.1">
    <property type="nucleotide sequence ID" value="NZ_JBCITM010000007.1"/>
</dbReference>
<protein>
    <submittedName>
        <fullName evidence="1">Uncharacterized protein</fullName>
    </submittedName>
</protein>
<comment type="caution">
    <text evidence="1">The sequence shown here is derived from an EMBL/GenBank/DDBJ whole genome shotgun (WGS) entry which is preliminary data.</text>
</comment>
<gene>
    <name evidence="1" type="ORF">AAIG11_08315</name>
</gene>